<accession>A0A3R7PDR6</accession>
<reference evidence="16 17" key="1">
    <citation type="submission" date="2018-04" db="EMBL/GenBank/DDBJ databases">
        <authorList>
            <person name="Zhang X."/>
            <person name="Yuan J."/>
            <person name="Li F."/>
            <person name="Xiang J."/>
        </authorList>
    </citation>
    <scope>NUCLEOTIDE SEQUENCE [LARGE SCALE GENOMIC DNA]</scope>
    <source>
        <tissue evidence="16">Muscle</tissue>
    </source>
</reference>
<dbReference type="InterPro" id="IPR023415">
    <property type="entry name" value="LDLR_class-A_CS"/>
</dbReference>
<dbReference type="Proteomes" id="UP000283509">
    <property type="component" value="Unassembled WGS sequence"/>
</dbReference>
<dbReference type="InterPro" id="IPR006029">
    <property type="entry name" value="Neurotrans-gated_channel_TM"/>
</dbReference>
<keyword evidence="5 13" id="KW-0812">Transmembrane</keyword>
<feature type="chain" id="PRO_5018645192" description="C-type lectin domain-containing protein" evidence="14">
    <location>
        <begin position="24"/>
        <end position="860"/>
    </location>
</feature>
<evidence type="ECO:0000313" key="16">
    <source>
        <dbReference type="EMBL" id="ROT67632.1"/>
    </source>
</evidence>
<evidence type="ECO:0000256" key="10">
    <source>
        <dbReference type="ARBA" id="ARBA00023157"/>
    </source>
</evidence>
<dbReference type="PROSITE" id="PS50041">
    <property type="entry name" value="C_TYPE_LECTIN_2"/>
    <property type="match status" value="1"/>
</dbReference>
<keyword evidence="6 14" id="KW-0732">Signal</keyword>
<dbReference type="Gene3D" id="4.10.400.10">
    <property type="entry name" value="Low-density Lipoprotein Receptor"/>
    <property type="match status" value="1"/>
</dbReference>
<feature type="transmembrane region" description="Helical" evidence="13">
    <location>
        <begin position="830"/>
        <end position="857"/>
    </location>
</feature>
<dbReference type="PROSITE" id="PS00236">
    <property type="entry name" value="NEUROTR_ION_CHANNEL"/>
    <property type="match status" value="1"/>
</dbReference>
<dbReference type="InterPro" id="IPR018000">
    <property type="entry name" value="Neurotransmitter_ion_chnl_CS"/>
</dbReference>
<feature type="disulfide bond" evidence="12">
    <location>
        <begin position="471"/>
        <end position="489"/>
    </location>
</feature>
<proteinExistence type="predicted"/>
<dbReference type="Gene3D" id="3.10.100.10">
    <property type="entry name" value="Mannose-Binding Protein A, subunit A"/>
    <property type="match status" value="1"/>
</dbReference>
<dbReference type="Pfam" id="PF00354">
    <property type="entry name" value="Pentaxin"/>
    <property type="match status" value="1"/>
</dbReference>
<name>A0A3R7PDR6_PENVA</name>
<dbReference type="OrthoDB" id="418245at2759"/>
<dbReference type="InterPro" id="IPR013320">
    <property type="entry name" value="ConA-like_dom_sf"/>
</dbReference>
<feature type="transmembrane region" description="Helical" evidence="13">
    <location>
        <begin position="722"/>
        <end position="744"/>
    </location>
</feature>
<dbReference type="SUPFAM" id="SSF57424">
    <property type="entry name" value="LDL receptor-like module"/>
    <property type="match status" value="1"/>
</dbReference>
<keyword evidence="8" id="KW-0406">Ion transport</keyword>
<evidence type="ECO:0000256" key="2">
    <source>
        <dbReference type="ARBA" id="ARBA00004236"/>
    </source>
</evidence>
<dbReference type="GO" id="GO:0005254">
    <property type="term" value="F:chloride channel activity"/>
    <property type="evidence" value="ECO:0007669"/>
    <property type="project" value="UniProtKB-ARBA"/>
</dbReference>
<dbReference type="InterPro" id="IPR016186">
    <property type="entry name" value="C-type_lectin-like/link_sf"/>
</dbReference>
<dbReference type="InterPro" id="IPR036719">
    <property type="entry name" value="Neuro-gated_channel_TM_sf"/>
</dbReference>
<feature type="disulfide bond" evidence="12">
    <location>
        <begin position="483"/>
        <end position="498"/>
    </location>
</feature>
<gene>
    <name evidence="16" type="ORF">C7M84_014254</name>
</gene>
<feature type="signal peptide" evidence="14">
    <location>
        <begin position="1"/>
        <end position="23"/>
    </location>
</feature>
<dbReference type="SMART" id="SM00159">
    <property type="entry name" value="PTX"/>
    <property type="match status" value="1"/>
</dbReference>
<dbReference type="SUPFAM" id="SSF49899">
    <property type="entry name" value="Concanavalin A-like lectins/glucanases"/>
    <property type="match status" value="1"/>
</dbReference>
<dbReference type="Gene3D" id="2.70.170.10">
    <property type="entry name" value="Neurotransmitter-gated ion-channel ligand-binding domain"/>
    <property type="match status" value="1"/>
</dbReference>
<evidence type="ECO:0000256" key="14">
    <source>
        <dbReference type="SAM" id="SignalP"/>
    </source>
</evidence>
<evidence type="ECO:0000256" key="8">
    <source>
        <dbReference type="ARBA" id="ARBA00023065"/>
    </source>
</evidence>
<dbReference type="GO" id="GO:0099095">
    <property type="term" value="F:ligand-gated monoatomic anion channel activity"/>
    <property type="evidence" value="ECO:0007669"/>
    <property type="project" value="UniProtKB-ARBA"/>
</dbReference>
<dbReference type="InterPro" id="IPR016187">
    <property type="entry name" value="CTDL_fold"/>
</dbReference>
<evidence type="ECO:0000313" key="17">
    <source>
        <dbReference type="Proteomes" id="UP000283509"/>
    </source>
</evidence>
<dbReference type="InterPro" id="IPR036055">
    <property type="entry name" value="LDL_receptor-like_sf"/>
</dbReference>
<dbReference type="InterPro" id="IPR006202">
    <property type="entry name" value="Neur_chan_lig-bd"/>
</dbReference>
<evidence type="ECO:0000256" key="1">
    <source>
        <dbReference type="ARBA" id="ARBA00004141"/>
    </source>
</evidence>
<dbReference type="PANTHER" id="PTHR18945">
    <property type="entry name" value="NEUROTRANSMITTER GATED ION CHANNEL"/>
    <property type="match status" value="1"/>
</dbReference>
<feature type="transmembrane region" description="Helical" evidence="13">
    <location>
        <begin position="751"/>
        <end position="768"/>
    </location>
</feature>
<keyword evidence="3" id="KW-0813">Transport</keyword>
<keyword evidence="11" id="KW-0407">Ion channel</keyword>
<keyword evidence="4" id="KW-1003">Cell membrane</keyword>
<feature type="transmembrane region" description="Helical" evidence="13">
    <location>
        <begin position="788"/>
        <end position="809"/>
    </location>
</feature>
<dbReference type="EMBL" id="QCYY01002785">
    <property type="protein sequence ID" value="ROT67632.1"/>
    <property type="molecule type" value="Genomic_DNA"/>
</dbReference>
<dbReference type="InterPro" id="IPR036734">
    <property type="entry name" value="Neur_chan_lig-bd_sf"/>
</dbReference>
<evidence type="ECO:0000256" key="3">
    <source>
        <dbReference type="ARBA" id="ARBA00022448"/>
    </source>
</evidence>
<sequence length="860" mass="98297">MRLKIHGYFLVALILLVALSGYGEEEVRVFSLQPDIWEAPRNDVFLRFNMSLQQVASSLTEMTVCSRVFQTAFTKLQVFLSYATAEKFANAIMMYIVDDAHFFRYNNKPQKPIESVKLPMALQQWRHYCHVLSGDTYTVYVDGKALASGPIEVNDRVLPLNGTFIIGQEQDGLSRRMDSQQIIKGYVTQISVWNYGIGESDVAAMADCKRLLHGNIFSSDRDDVELLNANESSVPLSDLCSRDENFIVFPEVRTFSESVQMCGLVGLMMYGPTNRQRAKEVNNTLHSQKFCGYKENVWLGLTDKQEEGTWRRLSDGKIVTDIIWTVGQPDNTRIENCIIEDGVTGNCNDYNCFDNEKACVPCEESQHAHLYLRGMCVEMKTETMFETRGYVRNKPYFHGFYGFMIFKSADTQWVLYDTVSNETLALLDLATSNLYPLGRHTWQLLEPMCDKAADTMTEMSLSACGEKHYMCDSGQCIDVEARCDAKDDCDDETDEDNCSILEVPEGYRSFKPPKNAEEPGNPLEPDVLFQFVRFLEIDDVLEAIQLEFVIQLTWMETRFKYYNLDEDMYANMMSAGNINQTWRPSLKFPNIKGGDLNLLEENLFVKKISDPLPVNFNTVDMSQVYAGTAAVIVQSQHYSGSFNCKFDVFYYPLDAQDCKVLVQLASVSKELVSFASNKSNVTVDQQADISTYIVDRFVVKANEDDKYRESRLQVKFTLTRRYLLIMLSVYLPSAMLLAVGYCTLFVRLEKLDVRLSVSLTTLLVLYTFFSQTSSSLPKTAYVKMIDVWFFFCTFLLFFIIMIHVVVEVLDDGKVFYIAPSRGKFRRPHMSPNSVLIFTRLVAVPVSVFVFSCVYWAMMLV</sequence>
<feature type="domain" description="C-type lectin" evidence="15">
    <location>
        <begin position="241"/>
        <end position="352"/>
    </location>
</feature>
<dbReference type="Pfam" id="PF00057">
    <property type="entry name" value="Ldl_recept_a"/>
    <property type="match status" value="1"/>
</dbReference>
<evidence type="ECO:0000256" key="6">
    <source>
        <dbReference type="ARBA" id="ARBA00022729"/>
    </source>
</evidence>
<dbReference type="SUPFAM" id="SSF56436">
    <property type="entry name" value="C-type lectin-like"/>
    <property type="match status" value="1"/>
</dbReference>
<evidence type="ECO:0000256" key="4">
    <source>
        <dbReference type="ARBA" id="ARBA00022475"/>
    </source>
</evidence>
<dbReference type="GO" id="GO:0005886">
    <property type="term" value="C:plasma membrane"/>
    <property type="evidence" value="ECO:0007669"/>
    <property type="project" value="UniProtKB-SubCell"/>
</dbReference>
<dbReference type="Gene3D" id="2.60.120.200">
    <property type="match status" value="1"/>
</dbReference>
<evidence type="ECO:0000256" key="5">
    <source>
        <dbReference type="ARBA" id="ARBA00022692"/>
    </source>
</evidence>
<dbReference type="Pfam" id="PF02931">
    <property type="entry name" value="Neur_chan_LBD"/>
    <property type="match status" value="1"/>
</dbReference>
<dbReference type="AlphaFoldDB" id="A0A3R7PDR6"/>
<protein>
    <recommendedName>
        <fullName evidence="15">C-type lectin domain-containing protein</fullName>
    </recommendedName>
</protein>
<dbReference type="InterPro" id="IPR001304">
    <property type="entry name" value="C-type_lectin-like"/>
</dbReference>
<reference evidence="16 17" key="2">
    <citation type="submission" date="2019-01" db="EMBL/GenBank/DDBJ databases">
        <title>The decoding of complex shrimp genome reveals the adaptation for benthos swimmer, frequently molting mechanism and breeding impact on genome.</title>
        <authorList>
            <person name="Sun Y."/>
            <person name="Gao Y."/>
            <person name="Yu Y."/>
        </authorList>
    </citation>
    <scope>NUCLEOTIDE SEQUENCE [LARGE SCALE GENOMIC DNA]</scope>
    <source>
        <tissue evidence="16">Muscle</tissue>
    </source>
</reference>
<comment type="subcellular location">
    <subcellularLocation>
        <location evidence="2">Cell membrane</location>
    </subcellularLocation>
    <subcellularLocation>
        <location evidence="1">Membrane</location>
        <topology evidence="1">Multi-pass membrane protein</topology>
    </subcellularLocation>
</comment>
<dbReference type="GO" id="GO:0004888">
    <property type="term" value="F:transmembrane signaling receptor activity"/>
    <property type="evidence" value="ECO:0007669"/>
    <property type="project" value="InterPro"/>
</dbReference>
<organism evidence="16 17">
    <name type="scientific">Penaeus vannamei</name>
    <name type="common">Whiteleg shrimp</name>
    <name type="synonym">Litopenaeus vannamei</name>
    <dbReference type="NCBI Taxonomy" id="6689"/>
    <lineage>
        <taxon>Eukaryota</taxon>
        <taxon>Metazoa</taxon>
        <taxon>Ecdysozoa</taxon>
        <taxon>Arthropoda</taxon>
        <taxon>Crustacea</taxon>
        <taxon>Multicrustacea</taxon>
        <taxon>Malacostraca</taxon>
        <taxon>Eumalacostraca</taxon>
        <taxon>Eucarida</taxon>
        <taxon>Decapoda</taxon>
        <taxon>Dendrobranchiata</taxon>
        <taxon>Penaeoidea</taxon>
        <taxon>Penaeidae</taxon>
        <taxon>Penaeus</taxon>
    </lineage>
</organism>
<evidence type="ECO:0000256" key="13">
    <source>
        <dbReference type="SAM" id="Phobius"/>
    </source>
</evidence>
<comment type="caution">
    <text evidence="16">The sequence shown here is derived from an EMBL/GenBank/DDBJ whole genome shotgun (WGS) entry which is preliminary data.</text>
</comment>
<evidence type="ECO:0000256" key="12">
    <source>
        <dbReference type="PROSITE-ProRule" id="PRU00124"/>
    </source>
</evidence>
<dbReference type="PROSITE" id="PS50068">
    <property type="entry name" value="LDLRA_2"/>
    <property type="match status" value="1"/>
</dbReference>
<evidence type="ECO:0000259" key="15">
    <source>
        <dbReference type="PROSITE" id="PS50041"/>
    </source>
</evidence>
<keyword evidence="7 13" id="KW-1133">Transmembrane helix</keyword>
<dbReference type="InterPro" id="IPR006201">
    <property type="entry name" value="Neur_channel"/>
</dbReference>
<dbReference type="SMART" id="SM00192">
    <property type="entry name" value="LDLa"/>
    <property type="match status" value="1"/>
</dbReference>
<evidence type="ECO:0000256" key="11">
    <source>
        <dbReference type="ARBA" id="ARBA00023303"/>
    </source>
</evidence>
<dbReference type="Gene3D" id="1.20.58.390">
    <property type="entry name" value="Neurotransmitter-gated ion-channel transmembrane domain"/>
    <property type="match status" value="1"/>
</dbReference>
<evidence type="ECO:0000256" key="9">
    <source>
        <dbReference type="ARBA" id="ARBA00023136"/>
    </source>
</evidence>
<keyword evidence="17" id="KW-1185">Reference proteome</keyword>
<keyword evidence="9 13" id="KW-0472">Membrane</keyword>
<dbReference type="PRINTS" id="PR00253">
    <property type="entry name" value="GABAARECEPTR"/>
</dbReference>
<dbReference type="SUPFAM" id="SSF63712">
    <property type="entry name" value="Nicotinic receptor ligand binding domain-like"/>
    <property type="match status" value="1"/>
</dbReference>
<dbReference type="InterPro" id="IPR006028">
    <property type="entry name" value="GABAA/Glycine_rcpt"/>
</dbReference>
<dbReference type="Pfam" id="PF00059">
    <property type="entry name" value="Lectin_C"/>
    <property type="match status" value="1"/>
</dbReference>
<dbReference type="GO" id="GO:0005230">
    <property type="term" value="F:extracellular ligand-gated monoatomic ion channel activity"/>
    <property type="evidence" value="ECO:0007669"/>
    <property type="project" value="InterPro"/>
</dbReference>
<dbReference type="CDD" id="cd00037">
    <property type="entry name" value="CLECT"/>
    <property type="match status" value="1"/>
</dbReference>
<dbReference type="InterPro" id="IPR001759">
    <property type="entry name" value="PTX_dom"/>
</dbReference>
<dbReference type="Pfam" id="PF02932">
    <property type="entry name" value="Neur_chan_memb"/>
    <property type="match status" value="1"/>
</dbReference>
<dbReference type="InterPro" id="IPR002172">
    <property type="entry name" value="LDrepeatLR_classA_rpt"/>
</dbReference>
<feature type="disulfide bond" evidence="12">
    <location>
        <begin position="464"/>
        <end position="476"/>
    </location>
</feature>
<keyword evidence="10 12" id="KW-1015">Disulfide bond</keyword>
<dbReference type="PROSITE" id="PS01209">
    <property type="entry name" value="LDLRA_1"/>
    <property type="match status" value="1"/>
</dbReference>
<dbReference type="InterPro" id="IPR038050">
    <property type="entry name" value="Neuro_actylchol_rec"/>
</dbReference>
<dbReference type="SUPFAM" id="SSF90112">
    <property type="entry name" value="Neurotransmitter-gated ion-channel transmembrane pore"/>
    <property type="match status" value="1"/>
</dbReference>
<evidence type="ECO:0000256" key="7">
    <source>
        <dbReference type="ARBA" id="ARBA00022989"/>
    </source>
</evidence>